<evidence type="ECO:0000259" key="7">
    <source>
        <dbReference type="Pfam" id="PF12698"/>
    </source>
</evidence>
<feature type="transmembrane region" description="Helical" evidence="6">
    <location>
        <begin position="21"/>
        <end position="41"/>
    </location>
</feature>
<protein>
    <submittedName>
        <fullName evidence="8">Na+ ABC transporter permease</fullName>
    </submittedName>
</protein>
<evidence type="ECO:0000256" key="5">
    <source>
        <dbReference type="ARBA" id="ARBA00023136"/>
    </source>
</evidence>
<evidence type="ECO:0000256" key="3">
    <source>
        <dbReference type="ARBA" id="ARBA00022692"/>
    </source>
</evidence>
<feature type="transmembrane region" description="Helical" evidence="6">
    <location>
        <begin position="361"/>
        <end position="383"/>
    </location>
</feature>
<dbReference type="Pfam" id="PF12698">
    <property type="entry name" value="ABC2_membrane_3"/>
    <property type="match status" value="1"/>
</dbReference>
<keyword evidence="3 6" id="KW-0812">Transmembrane</keyword>
<comment type="caution">
    <text evidence="8">The sequence shown here is derived from an EMBL/GenBank/DDBJ whole genome shotgun (WGS) entry which is preliminary data.</text>
</comment>
<dbReference type="GO" id="GO:0140359">
    <property type="term" value="F:ABC-type transporter activity"/>
    <property type="evidence" value="ECO:0007669"/>
    <property type="project" value="InterPro"/>
</dbReference>
<organism evidence="8 9">
    <name type="scientific">Lentilactobacillus diolivorans DSM 14421</name>
    <dbReference type="NCBI Taxonomy" id="1423739"/>
    <lineage>
        <taxon>Bacteria</taxon>
        <taxon>Bacillati</taxon>
        <taxon>Bacillota</taxon>
        <taxon>Bacilli</taxon>
        <taxon>Lactobacillales</taxon>
        <taxon>Lactobacillaceae</taxon>
        <taxon>Lentilactobacillus</taxon>
    </lineage>
</organism>
<evidence type="ECO:0000313" key="9">
    <source>
        <dbReference type="Proteomes" id="UP000052013"/>
    </source>
</evidence>
<accession>A0A0R1SC41</accession>
<comment type="subcellular location">
    <subcellularLocation>
        <location evidence="1">Cell membrane</location>
        <topology evidence="1">Multi-pass membrane protein</topology>
    </subcellularLocation>
</comment>
<dbReference type="PATRIC" id="fig|1423739.3.peg.3042"/>
<feature type="transmembrane region" description="Helical" evidence="6">
    <location>
        <begin position="309"/>
        <end position="325"/>
    </location>
</feature>
<evidence type="ECO:0000256" key="1">
    <source>
        <dbReference type="ARBA" id="ARBA00004651"/>
    </source>
</evidence>
<keyword evidence="2" id="KW-1003">Cell membrane</keyword>
<dbReference type="InterPro" id="IPR051449">
    <property type="entry name" value="ABC-2_transporter_component"/>
</dbReference>
<dbReference type="RefSeq" id="WP_057864483.1">
    <property type="nucleotide sequence ID" value="NZ_AZEY01000050.1"/>
</dbReference>
<proteinExistence type="predicted"/>
<dbReference type="PANTHER" id="PTHR30294">
    <property type="entry name" value="MEMBRANE COMPONENT OF ABC TRANSPORTER YHHJ-RELATED"/>
    <property type="match status" value="1"/>
</dbReference>
<keyword evidence="4 6" id="KW-1133">Transmembrane helix</keyword>
<evidence type="ECO:0000256" key="6">
    <source>
        <dbReference type="SAM" id="Phobius"/>
    </source>
</evidence>
<keyword evidence="5 6" id="KW-0472">Membrane</keyword>
<evidence type="ECO:0000313" key="8">
    <source>
        <dbReference type="EMBL" id="KRL66078.1"/>
    </source>
</evidence>
<name>A0A0R1SC41_9LACO</name>
<dbReference type="AlphaFoldDB" id="A0A0R1SC41"/>
<dbReference type="STRING" id="1423739.FC85_GL002924"/>
<dbReference type="InterPro" id="IPR013525">
    <property type="entry name" value="ABC2_TM"/>
</dbReference>
<feature type="transmembrane region" description="Helical" evidence="6">
    <location>
        <begin position="276"/>
        <end position="297"/>
    </location>
</feature>
<feature type="domain" description="ABC-2 type transporter transmembrane" evidence="7">
    <location>
        <begin position="19"/>
        <end position="377"/>
    </location>
</feature>
<gene>
    <name evidence="8" type="ORF">FC85_GL002924</name>
</gene>
<dbReference type="Proteomes" id="UP000052013">
    <property type="component" value="Unassembled WGS sequence"/>
</dbReference>
<evidence type="ECO:0000256" key="4">
    <source>
        <dbReference type="ARBA" id="ARBA00022989"/>
    </source>
</evidence>
<reference evidence="8 9" key="1">
    <citation type="journal article" date="2015" name="Genome Announc.">
        <title>Expanding the biotechnology potential of lactobacilli through comparative genomics of 213 strains and associated genera.</title>
        <authorList>
            <person name="Sun Z."/>
            <person name="Harris H.M."/>
            <person name="McCann A."/>
            <person name="Guo C."/>
            <person name="Argimon S."/>
            <person name="Zhang W."/>
            <person name="Yang X."/>
            <person name="Jeffery I.B."/>
            <person name="Cooney J.C."/>
            <person name="Kagawa T.F."/>
            <person name="Liu W."/>
            <person name="Song Y."/>
            <person name="Salvetti E."/>
            <person name="Wrobel A."/>
            <person name="Rasinkangas P."/>
            <person name="Parkhill J."/>
            <person name="Rea M.C."/>
            <person name="O'Sullivan O."/>
            <person name="Ritari J."/>
            <person name="Douillard F.P."/>
            <person name="Paul Ross R."/>
            <person name="Yang R."/>
            <person name="Briner A.E."/>
            <person name="Felis G.E."/>
            <person name="de Vos W.M."/>
            <person name="Barrangou R."/>
            <person name="Klaenhammer T.R."/>
            <person name="Caufield P.W."/>
            <person name="Cui Y."/>
            <person name="Zhang H."/>
            <person name="O'Toole P.W."/>
        </authorList>
    </citation>
    <scope>NUCLEOTIDE SEQUENCE [LARGE SCALE GENOMIC DNA]</scope>
    <source>
        <strain evidence="8 9">DSM 14421</strain>
    </source>
</reference>
<feature type="transmembrane region" description="Helical" evidence="6">
    <location>
        <begin position="218"/>
        <end position="244"/>
    </location>
</feature>
<feature type="transmembrane region" description="Helical" evidence="6">
    <location>
        <begin position="174"/>
        <end position="197"/>
    </location>
</feature>
<dbReference type="EMBL" id="AZEY01000050">
    <property type="protein sequence ID" value="KRL66078.1"/>
    <property type="molecule type" value="Genomic_DNA"/>
</dbReference>
<dbReference type="PANTHER" id="PTHR30294:SF29">
    <property type="entry name" value="MULTIDRUG ABC TRANSPORTER PERMEASE YBHS-RELATED"/>
    <property type="match status" value="1"/>
</dbReference>
<evidence type="ECO:0000256" key="2">
    <source>
        <dbReference type="ARBA" id="ARBA00022475"/>
    </source>
</evidence>
<sequence length="407" mass="44538">MNKTWIVAAETYLRQVKSWSFVMLVLSPFVLIAISLGVGYFSATSSVDQTKIAVISNQPALRKQFIKDNQDDVKTSVTTVSAAKKKVAKDNLAGYLVISSDATKVSGVYHANDSLSGGMRTKINTFLGKTQQQLNISNAKLSAGQLKSLNEPPAFKQQIKKKVSGASLAKMASFWILTFMIYMVLITYSSVTAQEIASEKGTKIMEIIFSSTKASKYFIGKIVGVLMVILTQIVVYLVGGYAFFELAMQLGKVKDFMTEYHSLVSAVVRNLVNVNLAFVLLGVIIYTIVSAFSGALVAKAEDAPKAAQPAIYLSMIAFFITIPFSNNADALLVKILSYVPFFSSYFMPLRVINSNASGLEIGVSLVILIASIAGLVIYISRIYEGLILQTDDTSFWKRLKRGLAYQK</sequence>
<dbReference type="GO" id="GO:0005886">
    <property type="term" value="C:plasma membrane"/>
    <property type="evidence" value="ECO:0007669"/>
    <property type="project" value="UniProtKB-SubCell"/>
</dbReference>